<dbReference type="AlphaFoldDB" id="A0A699TUE6"/>
<evidence type="ECO:0000313" key="1">
    <source>
        <dbReference type="EMBL" id="GFD12719.1"/>
    </source>
</evidence>
<comment type="caution">
    <text evidence="1">The sequence shown here is derived from an EMBL/GenBank/DDBJ whole genome shotgun (WGS) entry which is preliminary data.</text>
</comment>
<protein>
    <submittedName>
        <fullName evidence="1">Uncharacterized protein</fullName>
    </submittedName>
</protein>
<name>A0A699TUE6_TANCI</name>
<feature type="non-terminal residue" evidence="1">
    <location>
        <position position="1"/>
    </location>
</feature>
<dbReference type="EMBL" id="BKCJ011267530">
    <property type="protein sequence ID" value="GFD12719.1"/>
    <property type="molecule type" value="Genomic_DNA"/>
</dbReference>
<reference evidence="1" key="1">
    <citation type="journal article" date="2019" name="Sci. Rep.">
        <title>Draft genome of Tanacetum cinerariifolium, the natural source of mosquito coil.</title>
        <authorList>
            <person name="Yamashiro T."/>
            <person name="Shiraishi A."/>
            <person name="Satake H."/>
            <person name="Nakayama K."/>
        </authorList>
    </citation>
    <scope>NUCLEOTIDE SEQUENCE</scope>
</reference>
<gene>
    <name evidence="1" type="ORF">Tci_884688</name>
</gene>
<accession>A0A699TUE6</accession>
<organism evidence="1">
    <name type="scientific">Tanacetum cinerariifolium</name>
    <name type="common">Dalmatian daisy</name>
    <name type="synonym">Chrysanthemum cinerariifolium</name>
    <dbReference type="NCBI Taxonomy" id="118510"/>
    <lineage>
        <taxon>Eukaryota</taxon>
        <taxon>Viridiplantae</taxon>
        <taxon>Streptophyta</taxon>
        <taxon>Embryophyta</taxon>
        <taxon>Tracheophyta</taxon>
        <taxon>Spermatophyta</taxon>
        <taxon>Magnoliopsida</taxon>
        <taxon>eudicotyledons</taxon>
        <taxon>Gunneridae</taxon>
        <taxon>Pentapetalae</taxon>
        <taxon>asterids</taxon>
        <taxon>campanulids</taxon>
        <taxon>Asterales</taxon>
        <taxon>Asteraceae</taxon>
        <taxon>Asteroideae</taxon>
        <taxon>Anthemideae</taxon>
        <taxon>Anthemidinae</taxon>
        <taxon>Tanacetum</taxon>
    </lineage>
</organism>
<sequence>RVKRLERANKVKSSKLRHLKKVRTSQRIKSSDVIEDVFNQGRMIADLDKDEGIELVVDQVVTAATSQVSVASATISAAKLSIPAAAPTVRLLN</sequence>
<proteinExistence type="predicted"/>